<dbReference type="SUPFAM" id="SSF52540">
    <property type="entry name" value="P-loop containing nucleoside triphosphate hydrolases"/>
    <property type="match status" value="1"/>
</dbReference>
<evidence type="ECO:0000256" key="13">
    <source>
        <dbReference type="PROSITE-ProRule" id="PRU00289"/>
    </source>
</evidence>
<keyword evidence="6 13" id="KW-0547">Nucleotide-binding</keyword>
<feature type="transmembrane region" description="Helical" evidence="14">
    <location>
        <begin position="12"/>
        <end position="34"/>
    </location>
</feature>
<proteinExistence type="inferred from homology"/>
<evidence type="ECO:0000256" key="9">
    <source>
        <dbReference type="ARBA" id="ARBA00022989"/>
    </source>
</evidence>
<dbReference type="InterPro" id="IPR050206">
    <property type="entry name" value="FtsK/SpoIIIE/SftA"/>
</dbReference>
<dbReference type="GO" id="GO:0007059">
    <property type="term" value="P:chromosome segregation"/>
    <property type="evidence" value="ECO:0007669"/>
    <property type="project" value="UniProtKB-KW"/>
</dbReference>
<evidence type="ECO:0000256" key="1">
    <source>
        <dbReference type="ARBA" id="ARBA00004651"/>
    </source>
</evidence>
<dbReference type="EMBL" id="CR522870">
    <property type="protein sequence ID" value="CAG35832.1"/>
    <property type="molecule type" value="Genomic_DNA"/>
</dbReference>
<dbReference type="OrthoDB" id="9807790at2"/>
<feature type="transmembrane region" description="Helical" evidence="14">
    <location>
        <begin position="130"/>
        <end position="154"/>
    </location>
</feature>
<dbReference type="Proteomes" id="UP000000602">
    <property type="component" value="Chromosome"/>
</dbReference>
<evidence type="ECO:0000256" key="5">
    <source>
        <dbReference type="ARBA" id="ARBA00022692"/>
    </source>
</evidence>
<keyword evidence="7" id="KW-0159">Chromosome partition</keyword>
<evidence type="ECO:0000313" key="17">
    <source>
        <dbReference type="Proteomes" id="UP000000602"/>
    </source>
</evidence>
<evidence type="ECO:0000256" key="4">
    <source>
        <dbReference type="ARBA" id="ARBA00022618"/>
    </source>
</evidence>
<dbReference type="InterPro" id="IPR036390">
    <property type="entry name" value="WH_DNA-bd_sf"/>
</dbReference>
<keyword evidence="17" id="KW-1185">Reference proteome</keyword>
<dbReference type="Pfam" id="PF01580">
    <property type="entry name" value="FtsK_SpoIIIE"/>
    <property type="match status" value="1"/>
</dbReference>
<feature type="binding site" evidence="13">
    <location>
        <begin position="392"/>
        <end position="399"/>
    </location>
    <ligand>
        <name>ATP</name>
        <dbReference type="ChEBI" id="CHEBI:30616"/>
    </ligand>
</feature>
<keyword evidence="3" id="KW-1003">Cell membrane</keyword>
<comment type="similarity">
    <text evidence="2">Belongs to the FtsK/SpoIIIE/SftA family.</text>
</comment>
<dbReference type="Pfam" id="PF13491">
    <property type="entry name" value="FtsK_4TM"/>
    <property type="match status" value="1"/>
</dbReference>
<keyword evidence="12" id="KW-0131">Cell cycle</keyword>
<dbReference type="GO" id="GO:0005886">
    <property type="term" value="C:plasma membrane"/>
    <property type="evidence" value="ECO:0007669"/>
    <property type="project" value="UniProtKB-SubCell"/>
</dbReference>
<reference evidence="17" key="1">
    <citation type="journal article" date="2004" name="Environ. Microbiol.">
        <title>The genome of Desulfotalea psychrophila, a sulfate-reducing bacterium from permanently cold Arctic sediments.</title>
        <authorList>
            <person name="Rabus R."/>
            <person name="Ruepp A."/>
            <person name="Frickey T."/>
            <person name="Rattei T."/>
            <person name="Fartmann B."/>
            <person name="Stark M."/>
            <person name="Bauer M."/>
            <person name="Zibat A."/>
            <person name="Lombardot T."/>
            <person name="Becker I."/>
            <person name="Amann J."/>
            <person name="Gellner K."/>
            <person name="Teeling H."/>
            <person name="Leuschner W.D."/>
            <person name="Gloeckner F.-O."/>
            <person name="Lupas A.N."/>
            <person name="Amann R."/>
            <person name="Klenk H.-P."/>
        </authorList>
    </citation>
    <scope>NUCLEOTIDE SEQUENCE [LARGE SCALE GENOMIC DNA]</scope>
    <source>
        <strain evidence="17">DSM 12343 / LSv54</strain>
    </source>
</reference>
<dbReference type="PANTHER" id="PTHR22683:SF41">
    <property type="entry name" value="DNA TRANSLOCASE FTSK"/>
    <property type="match status" value="1"/>
</dbReference>
<evidence type="ECO:0000256" key="3">
    <source>
        <dbReference type="ARBA" id="ARBA00022475"/>
    </source>
</evidence>
<evidence type="ECO:0000256" key="8">
    <source>
        <dbReference type="ARBA" id="ARBA00022840"/>
    </source>
</evidence>
<dbReference type="SUPFAM" id="SSF46785">
    <property type="entry name" value="Winged helix' DNA-binding domain"/>
    <property type="match status" value="1"/>
</dbReference>
<evidence type="ECO:0000256" key="2">
    <source>
        <dbReference type="ARBA" id="ARBA00006474"/>
    </source>
</evidence>
<dbReference type="KEGG" id="dps:DP1103"/>
<dbReference type="InterPro" id="IPR027417">
    <property type="entry name" value="P-loop_NTPase"/>
</dbReference>
<dbReference type="GO" id="GO:0003677">
    <property type="term" value="F:DNA binding"/>
    <property type="evidence" value="ECO:0007669"/>
    <property type="project" value="UniProtKB-KW"/>
</dbReference>
<dbReference type="PANTHER" id="PTHR22683">
    <property type="entry name" value="SPORULATION PROTEIN RELATED"/>
    <property type="match status" value="1"/>
</dbReference>
<dbReference type="eggNOG" id="COG1674">
    <property type="taxonomic scope" value="Bacteria"/>
</dbReference>
<dbReference type="InterPro" id="IPR041027">
    <property type="entry name" value="FtsK_alpha"/>
</dbReference>
<dbReference type="RefSeq" id="WP_011188346.1">
    <property type="nucleotide sequence ID" value="NC_006138.1"/>
</dbReference>
<feature type="domain" description="FtsK" evidence="15">
    <location>
        <begin position="375"/>
        <end position="562"/>
    </location>
</feature>
<dbReference type="PROSITE" id="PS50901">
    <property type="entry name" value="FTSK"/>
    <property type="match status" value="1"/>
</dbReference>
<keyword evidence="8 13" id="KW-0067">ATP-binding</keyword>
<name>Q6AP92_DESPS</name>
<keyword evidence="5 14" id="KW-0812">Transmembrane</keyword>
<sequence length="705" mass="76502">MARKQEAIRPDFRQEVVAVLGGFSAIFLLFSLVSRSLADSVNWCGWLGGSLANSLFAFIGYGAYLLVLILFCVSLSALFSKISPQRFIQLSLALAGVLLSFCGLLHSLFLADPALHGFGGFLGEIVYVSLQSTVGLAGTFLVLFCALLLSGMLVSQCSLYAMAFSLAHLLSYAMSCWLSLVVWLCHVLWKKRTRSEVNLGRKMRSHSTQSGVPLVREIAMVEGPVDQGFTAQPVARGAWRIPPLSLLSHNKQDSVSLDKSVYYGISAELEKQLNNFSVQGKVVGVVPGPVVTTYEYAPAPGVKISKIVGLANDLALGLKVRSVRVVGSIPGKAALGIEIPNEHRQMVFIRDLLSRGEYQKNSDKLTVALGLDVVGNPVMANLAKMPHLLIAGATGAGKSVGINTIIASILYKATPDEVRFLLVDPKRIELSGYEGIPHLLHPVVVDPGMASRALAWAVAEMKRRYCLLAEAGVKSFASYNKQKETEKLPYIVIVVDELADLMMVASKDVEDSIASLAQMARAAGMHMILATHRPSVDVLPGVIKPNFPPRISFKVSSRVDSRTILDCIGAEQLLGAGDMLFLPPGTSALMRIHGAYISEKETADIVDFFKEQGATNYDKNIIEQIKKEKQGDGAGGDDQARDPRYDEAVVLVTEAGQASISLVQRRMRIGYNRAARMIELMEREGLVGPADGAKARQVLVRQEYN</sequence>
<accession>Q6AP92</accession>
<dbReference type="Gene3D" id="3.30.980.40">
    <property type="match status" value="1"/>
</dbReference>
<evidence type="ECO:0000256" key="10">
    <source>
        <dbReference type="ARBA" id="ARBA00023125"/>
    </source>
</evidence>
<dbReference type="InterPro" id="IPR036388">
    <property type="entry name" value="WH-like_DNA-bd_sf"/>
</dbReference>
<dbReference type="HOGENOM" id="CLU_001981_9_7_7"/>
<evidence type="ECO:0000256" key="12">
    <source>
        <dbReference type="ARBA" id="ARBA00023306"/>
    </source>
</evidence>
<dbReference type="GO" id="GO:0051301">
    <property type="term" value="P:cell division"/>
    <property type="evidence" value="ECO:0007669"/>
    <property type="project" value="UniProtKB-KW"/>
</dbReference>
<dbReference type="GO" id="GO:0005524">
    <property type="term" value="F:ATP binding"/>
    <property type="evidence" value="ECO:0007669"/>
    <property type="project" value="UniProtKB-UniRule"/>
</dbReference>
<keyword evidence="4 16" id="KW-0132">Cell division</keyword>
<gene>
    <name evidence="16" type="ordered locus">DP1103</name>
</gene>
<evidence type="ECO:0000256" key="6">
    <source>
        <dbReference type="ARBA" id="ARBA00022741"/>
    </source>
</evidence>
<organism evidence="16 17">
    <name type="scientific">Desulfotalea psychrophila (strain LSv54 / DSM 12343)</name>
    <dbReference type="NCBI Taxonomy" id="177439"/>
    <lineage>
        <taxon>Bacteria</taxon>
        <taxon>Pseudomonadati</taxon>
        <taxon>Thermodesulfobacteriota</taxon>
        <taxon>Desulfobulbia</taxon>
        <taxon>Desulfobulbales</taxon>
        <taxon>Desulfocapsaceae</taxon>
        <taxon>Desulfotalea</taxon>
    </lineage>
</organism>
<evidence type="ECO:0000256" key="11">
    <source>
        <dbReference type="ARBA" id="ARBA00023136"/>
    </source>
</evidence>
<dbReference type="STRING" id="177439.DP1103"/>
<feature type="transmembrane region" description="Helical" evidence="14">
    <location>
        <begin position="90"/>
        <end position="110"/>
    </location>
</feature>
<evidence type="ECO:0000256" key="7">
    <source>
        <dbReference type="ARBA" id="ARBA00022829"/>
    </source>
</evidence>
<keyword evidence="10" id="KW-0238">DNA-binding</keyword>
<keyword evidence="11 14" id="KW-0472">Membrane</keyword>
<feature type="transmembrane region" description="Helical" evidence="14">
    <location>
        <begin position="166"/>
        <end position="189"/>
    </location>
</feature>
<keyword evidence="9 14" id="KW-1133">Transmembrane helix</keyword>
<dbReference type="AlphaFoldDB" id="Q6AP92"/>
<evidence type="ECO:0000259" key="15">
    <source>
        <dbReference type="PROSITE" id="PS50901"/>
    </source>
</evidence>
<protein>
    <submittedName>
        <fullName evidence="16">Related to cell division protein (FtsK)</fullName>
    </submittedName>
</protein>
<dbReference type="InterPro" id="IPR025199">
    <property type="entry name" value="FtsK_4TM"/>
</dbReference>
<evidence type="ECO:0000313" key="16">
    <source>
        <dbReference type="EMBL" id="CAG35832.1"/>
    </source>
</evidence>
<dbReference type="InterPro" id="IPR002543">
    <property type="entry name" value="FtsK_dom"/>
</dbReference>
<dbReference type="Pfam" id="PF17854">
    <property type="entry name" value="FtsK_alpha"/>
    <property type="match status" value="1"/>
</dbReference>
<dbReference type="SMART" id="SM00843">
    <property type="entry name" value="Ftsk_gamma"/>
    <property type="match status" value="1"/>
</dbReference>
<feature type="transmembrane region" description="Helical" evidence="14">
    <location>
        <begin position="54"/>
        <end position="78"/>
    </location>
</feature>
<dbReference type="Pfam" id="PF09397">
    <property type="entry name" value="FtsK_gamma"/>
    <property type="match status" value="1"/>
</dbReference>
<dbReference type="Gene3D" id="3.40.50.300">
    <property type="entry name" value="P-loop containing nucleotide triphosphate hydrolases"/>
    <property type="match status" value="1"/>
</dbReference>
<evidence type="ECO:0000256" key="14">
    <source>
        <dbReference type="SAM" id="Phobius"/>
    </source>
</evidence>
<comment type="subcellular location">
    <subcellularLocation>
        <location evidence="1">Cell membrane</location>
        <topology evidence="1">Multi-pass membrane protein</topology>
    </subcellularLocation>
</comment>
<dbReference type="Gene3D" id="1.10.10.10">
    <property type="entry name" value="Winged helix-like DNA-binding domain superfamily/Winged helix DNA-binding domain"/>
    <property type="match status" value="1"/>
</dbReference>
<dbReference type="InterPro" id="IPR018541">
    <property type="entry name" value="Ftsk_gamma"/>
</dbReference>